<name>A0AA36F9Y9_OCTVU</name>
<dbReference type="AlphaFoldDB" id="A0AA36F9Y9"/>
<dbReference type="Proteomes" id="UP001162480">
    <property type="component" value="Chromosome 11"/>
</dbReference>
<proteinExistence type="predicted"/>
<evidence type="ECO:0000313" key="2">
    <source>
        <dbReference type="Proteomes" id="UP001162480"/>
    </source>
</evidence>
<sequence length="92" mass="10668">MVLFWRVNLNCKNTRDFQEEKLKCDEIAPYPQSVKSKLSTIPMASCDLMEGLAVNFFSGDMGCFHREELKDVNNSLPNNNNTCKWTLYAQER</sequence>
<protein>
    <submittedName>
        <fullName evidence="1">Uncharacterized protein</fullName>
    </submittedName>
</protein>
<keyword evidence="2" id="KW-1185">Reference proteome</keyword>
<dbReference type="EMBL" id="OX597824">
    <property type="protein sequence ID" value="CAI9730085.1"/>
    <property type="molecule type" value="Genomic_DNA"/>
</dbReference>
<evidence type="ECO:0000313" key="1">
    <source>
        <dbReference type="EMBL" id="CAI9730085.1"/>
    </source>
</evidence>
<organism evidence="1 2">
    <name type="scientific">Octopus vulgaris</name>
    <name type="common">Common octopus</name>
    <dbReference type="NCBI Taxonomy" id="6645"/>
    <lineage>
        <taxon>Eukaryota</taxon>
        <taxon>Metazoa</taxon>
        <taxon>Spiralia</taxon>
        <taxon>Lophotrochozoa</taxon>
        <taxon>Mollusca</taxon>
        <taxon>Cephalopoda</taxon>
        <taxon>Coleoidea</taxon>
        <taxon>Octopodiformes</taxon>
        <taxon>Octopoda</taxon>
        <taxon>Incirrata</taxon>
        <taxon>Octopodidae</taxon>
        <taxon>Octopus</taxon>
    </lineage>
</organism>
<reference evidence="1" key="1">
    <citation type="submission" date="2023-08" db="EMBL/GenBank/DDBJ databases">
        <authorList>
            <person name="Alioto T."/>
            <person name="Alioto T."/>
            <person name="Gomez Garrido J."/>
        </authorList>
    </citation>
    <scope>NUCLEOTIDE SEQUENCE</scope>
</reference>
<gene>
    <name evidence="1" type="ORF">OCTVUL_1B009645</name>
</gene>
<accession>A0AA36F9Y9</accession>